<feature type="transmembrane region" description="Helical" evidence="9">
    <location>
        <begin position="394"/>
        <end position="413"/>
    </location>
</feature>
<dbReference type="EMBL" id="VXOY01000021">
    <property type="protein sequence ID" value="MYE38374.1"/>
    <property type="molecule type" value="Genomic_DNA"/>
</dbReference>
<feature type="transmembrane region" description="Helical" evidence="9">
    <location>
        <begin position="418"/>
        <end position="438"/>
    </location>
</feature>
<dbReference type="InterPro" id="IPR005791">
    <property type="entry name" value="SecD"/>
</dbReference>
<comment type="caution">
    <text evidence="14">The sequence shown here is derived from an EMBL/GenBank/DDBJ whole genome shotgun (WGS) entry which is preliminary data.</text>
</comment>
<dbReference type="InterPro" id="IPR048631">
    <property type="entry name" value="SecD_1st"/>
</dbReference>
<proteinExistence type="inferred from homology"/>
<dbReference type="InterPro" id="IPR048634">
    <property type="entry name" value="SecD_SecF_C"/>
</dbReference>
<comment type="subunit">
    <text evidence="9">Forms a complex with SecF. Part of the essential Sec protein translocation apparatus which comprises SecA, SecYEG and auxiliary proteins SecDF. Other proteins may also be involved.</text>
</comment>
<dbReference type="GO" id="GO:0065002">
    <property type="term" value="P:intracellular protein transmembrane transport"/>
    <property type="evidence" value="ECO:0007669"/>
    <property type="project" value="UniProtKB-UniRule"/>
</dbReference>
<feature type="transmembrane region" description="Helical" evidence="9">
    <location>
        <begin position="519"/>
        <end position="543"/>
    </location>
</feature>
<evidence type="ECO:0000256" key="5">
    <source>
        <dbReference type="ARBA" id="ARBA00022927"/>
    </source>
</evidence>
<gene>
    <name evidence="9 14" type="primary">secD</name>
    <name evidence="14" type="ORF">F4X82_02575</name>
</gene>
<keyword evidence="3 9" id="KW-1003">Cell membrane</keyword>
<evidence type="ECO:0000259" key="13">
    <source>
        <dbReference type="Pfam" id="PF22599"/>
    </source>
</evidence>
<evidence type="ECO:0000256" key="8">
    <source>
        <dbReference type="ARBA" id="ARBA00023136"/>
    </source>
</evidence>
<dbReference type="Gene3D" id="3.30.70.3400">
    <property type="match status" value="1"/>
</dbReference>
<dbReference type="Gene3D" id="3.30.1360.200">
    <property type="match status" value="1"/>
</dbReference>
<dbReference type="GO" id="GO:0015450">
    <property type="term" value="F:protein-transporting ATPase activity"/>
    <property type="evidence" value="ECO:0007669"/>
    <property type="project" value="InterPro"/>
</dbReference>
<feature type="compositionally biased region" description="Acidic residues" evidence="10">
    <location>
        <begin position="210"/>
        <end position="231"/>
    </location>
</feature>
<dbReference type="SUPFAM" id="SSF82866">
    <property type="entry name" value="Multidrug efflux transporter AcrB transmembrane domain"/>
    <property type="match status" value="1"/>
</dbReference>
<dbReference type="HAMAP" id="MF_01463_B">
    <property type="entry name" value="SecD_B"/>
    <property type="match status" value="1"/>
</dbReference>
<dbReference type="NCBIfam" id="TIGR00916">
    <property type="entry name" value="2A0604s01"/>
    <property type="match status" value="1"/>
</dbReference>
<feature type="transmembrane region" description="Helical" evidence="9">
    <location>
        <begin position="444"/>
        <end position="465"/>
    </location>
</feature>
<keyword evidence="5 9" id="KW-0653">Protein transport</keyword>
<keyword evidence="4 9" id="KW-0812">Transmembrane</keyword>
<dbReference type="GO" id="GO:0043952">
    <property type="term" value="P:protein transport by the Sec complex"/>
    <property type="evidence" value="ECO:0007669"/>
    <property type="project" value="UniProtKB-UniRule"/>
</dbReference>
<evidence type="ECO:0000313" key="15">
    <source>
        <dbReference type="Proteomes" id="UP000449092"/>
    </source>
</evidence>
<dbReference type="InterPro" id="IPR054384">
    <property type="entry name" value="SecDF_P1_head"/>
</dbReference>
<dbReference type="GO" id="GO:0005886">
    <property type="term" value="C:plasma membrane"/>
    <property type="evidence" value="ECO:0007669"/>
    <property type="project" value="UniProtKB-SubCell"/>
</dbReference>
<keyword evidence="7 9" id="KW-0811">Translocation</keyword>
<comment type="similarity">
    <text evidence="9">Belongs to the SecD/SecF family. SecD subfamily.</text>
</comment>
<feature type="region of interest" description="Disordered" evidence="10">
    <location>
        <begin position="195"/>
        <end position="231"/>
    </location>
</feature>
<dbReference type="Pfam" id="PF21760">
    <property type="entry name" value="SecD_1st"/>
    <property type="match status" value="1"/>
</dbReference>
<feature type="domain" description="Protein export membrane protein SecD/SecF C-terminal" evidence="11">
    <location>
        <begin position="374"/>
        <end position="543"/>
    </location>
</feature>
<dbReference type="Pfam" id="PF02355">
    <property type="entry name" value="SecD_SecF_C"/>
    <property type="match status" value="1"/>
</dbReference>
<evidence type="ECO:0000256" key="6">
    <source>
        <dbReference type="ARBA" id="ARBA00022989"/>
    </source>
</evidence>
<evidence type="ECO:0000256" key="2">
    <source>
        <dbReference type="ARBA" id="ARBA00022448"/>
    </source>
</evidence>
<dbReference type="AlphaFoldDB" id="A0A845DCI6"/>
<protein>
    <recommendedName>
        <fullName evidence="9">Protein translocase subunit SecD</fullName>
    </recommendedName>
</protein>
<dbReference type="InterPro" id="IPR055344">
    <property type="entry name" value="SecD_SecF_C_bact"/>
</dbReference>
<evidence type="ECO:0000256" key="10">
    <source>
        <dbReference type="SAM" id="MobiDB-lite"/>
    </source>
</evidence>
<reference evidence="14 15" key="1">
    <citation type="submission" date="2019-09" db="EMBL/GenBank/DDBJ databases">
        <title>Characterisation of the sponge microbiome using genome-centric metagenomics.</title>
        <authorList>
            <person name="Engelberts J.P."/>
            <person name="Robbins S.J."/>
            <person name="De Goeij J.M."/>
            <person name="Aranda M."/>
            <person name="Bell S.C."/>
            <person name="Webster N.S."/>
        </authorList>
    </citation>
    <scope>NUCLEOTIDE SEQUENCE [LARGE SCALE GENOMIC DNA]</scope>
    <source>
        <strain evidence="14">SB0662_bin_43</strain>
    </source>
</reference>
<keyword evidence="8 9" id="KW-0472">Membrane</keyword>
<sequence>MGSFLRKLSWFVPRGRTKVWLIFLLFVAITGTLIVVSHPPTYQKVADAVNPVLEDVGLPGFIADSDDALQLPQSKEYSLGLDLVGGVRLVYDTDLSGIADTQEQEEALQSLRDVIERRVNQLGVREPVVQLQGSVPDTRLIVELSGIDNPEHAIEEIGKTPLLEFHEVRDFETNEDFYVQAVDAYNQGVRALLAEQQGSEESTDQAQGTEEGESTEAEEQEDSDNTTEQDEEYVDLSADDLYSLCLSPSHDSNPYLFQVRAILQGQGFAADPCFIATDLNGRFLNKASVVPNPLTGSIEIALNFNNEGATLFEEITERSIQKPLAIVLDGEIISSPIVQAKLSGGEATITGVFTLDEAKQLASNLNAGALPVPIHIASQQQIGQTLGEESVSGARQAGILGIVAVFIFMVVVYRLSGLLSVLSLVFYIALLLTVIKVFSITLTLAGIAGIILSIGMAVDANILVFERLREELKEREDTPMRESIRRAFKRTWPAVRDGNFSTIITAIILFFFSTSFVKGFALTLGVGVAISMFSAMVITRYLLELCAVSFLARKKWLWSRILRV</sequence>
<evidence type="ECO:0000256" key="7">
    <source>
        <dbReference type="ARBA" id="ARBA00023010"/>
    </source>
</evidence>
<name>A0A845DCI6_9BACT</name>
<feature type="domain" description="Protein translocase subunit SecDF P1" evidence="12">
    <location>
        <begin position="110"/>
        <end position="169"/>
    </location>
</feature>
<dbReference type="NCBIfam" id="TIGR01129">
    <property type="entry name" value="secD"/>
    <property type="match status" value="1"/>
</dbReference>
<dbReference type="Proteomes" id="UP000449092">
    <property type="component" value="Unassembled WGS sequence"/>
</dbReference>
<evidence type="ECO:0000259" key="12">
    <source>
        <dbReference type="Pfam" id="PF21760"/>
    </source>
</evidence>
<evidence type="ECO:0000313" key="14">
    <source>
        <dbReference type="EMBL" id="MYE38374.1"/>
    </source>
</evidence>
<feature type="transmembrane region" description="Helical" evidence="9">
    <location>
        <begin position="20"/>
        <end position="38"/>
    </location>
</feature>
<dbReference type="InterPro" id="IPR022813">
    <property type="entry name" value="SecD/SecF_arch_bac"/>
</dbReference>
<keyword evidence="6 9" id="KW-1133">Transmembrane helix</keyword>
<dbReference type="Pfam" id="PF22599">
    <property type="entry name" value="SecDF_P1_head"/>
    <property type="match status" value="1"/>
</dbReference>
<organism evidence="14 15">
    <name type="scientific">Candidatus Spechtbacteria bacterium SB0662_bin_43</name>
    <dbReference type="NCBI Taxonomy" id="2604897"/>
    <lineage>
        <taxon>Bacteria</taxon>
        <taxon>Candidatus Spechtiibacteriota</taxon>
    </lineage>
</organism>
<dbReference type="Gene3D" id="1.20.1640.10">
    <property type="entry name" value="Multidrug efflux transporter AcrB transmembrane domain"/>
    <property type="match status" value="1"/>
</dbReference>
<comment type="function">
    <text evidence="9">Part of the Sec protein translocase complex. Interacts with the SecYEG preprotein conducting channel. SecDF uses the proton motive force (PMF) to complete protein translocation after the ATP-dependent function of SecA.</text>
</comment>
<keyword evidence="2 9" id="KW-0813">Transport</keyword>
<evidence type="ECO:0000256" key="1">
    <source>
        <dbReference type="ARBA" id="ARBA00004651"/>
    </source>
</evidence>
<dbReference type="PANTHER" id="PTHR30081:SF1">
    <property type="entry name" value="PROTEIN TRANSLOCASE SUBUNIT SECD"/>
    <property type="match status" value="1"/>
</dbReference>
<dbReference type="PANTHER" id="PTHR30081">
    <property type="entry name" value="PROTEIN-EXPORT MEMBRANE PROTEIN SEC"/>
    <property type="match status" value="1"/>
</dbReference>
<dbReference type="GO" id="GO:0006605">
    <property type="term" value="P:protein targeting"/>
    <property type="evidence" value="ECO:0007669"/>
    <property type="project" value="UniProtKB-UniRule"/>
</dbReference>
<accession>A0A845DCI6</accession>
<evidence type="ECO:0000256" key="4">
    <source>
        <dbReference type="ARBA" id="ARBA00022692"/>
    </source>
</evidence>
<feature type="transmembrane region" description="Helical" evidence="9">
    <location>
        <begin position="494"/>
        <end position="513"/>
    </location>
</feature>
<evidence type="ECO:0000256" key="9">
    <source>
        <dbReference type="HAMAP-Rule" id="MF_01463"/>
    </source>
</evidence>
<feature type="domain" description="SecDF P1 head subdomain" evidence="13">
    <location>
        <begin position="279"/>
        <end position="372"/>
    </location>
</feature>
<evidence type="ECO:0000256" key="3">
    <source>
        <dbReference type="ARBA" id="ARBA00022475"/>
    </source>
</evidence>
<evidence type="ECO:0000259" key="11">
    <source>
        <dbReference type="Pfam" id="PF02355"/>
    </source>
</evidence>
<comment type="subcellular location">
    <subcellularLocation>
        <location evidence="1 9">Cell membrane</location>
        <topology evidence="1 9">Multi-pass membrane protein</topology>
    </subcellularLocation>
</comment>